<keyword evidence="4 6" id="KW-1133">Transmembrane helix</keyword>
<feature type="transmembrane region" description="Helical" evidence="6">
    <location>
        <begin position="87"/>
        <end position="109"/>
    </location>
</feature>
<evidence type="ECO:0000313" key="8">
    <source>
        <dbReference type="EMBL" id="AMM54031.1"/>
    </source>
</evidence>
<dbReference type="RefSeq" id="WP_068322155.1">
    <property type="nucleotide sequence ID" value="NZ_CP010835.1"/>
</dbReference>
<feature type="transmembrane region" description="Helical" evidence="6">
    <location>
        <begin position="63"/>
        <end position="81"/>
    </location>
</feature>
<evidence type="ECO:0000256" key="5">
    <source>
        <dbReference type="ARBA" id="ARBA00023136"/>
    </source>
</evidence>
<dbReference type="Pfam" id="PF00892">
    <property type="entry name" value="EamA"/>
    <property type="match status" value="2"/>
</dbReference>
<evidence type="ECO:0000256" key="3">
    <source>
        <dbReference type="ARBA" id="ARBA00022692"/>
    </source>
</evidence>
<reference evidence="9" key="1">
    <citation type="submission" date="2015-02" db="EMBL/GenBank/DDBJ databases">
        <title>Pyrococcus kukulkanii sp. nov., a novel hyperthermophilic archaeon isolated from a deep-sea hydrothermal vent at the Guaymas Basin.</title>
        <authorList>
            <person name="Oger P.M."/>
            <person name="Callac N."/>
            <person name="Jebbar M."/>
            <person name="Godfroy A."/>
        </authorList>
    </citation>
    <scope>NUCLEOTIDE SEQUENCE [LARGE SCALE GENOMIC DNA]</scope>
    <source>
        <strain evidence="9">NCB100</strain>
    </source>
</reference>
<feature type="transmembrane region" description="Helical" evidence="6">
    <location>
        <begin position="197"/>
        <end position="214"/>
    </location>
</feature>
<feature type="transmembrane region" description="Helical" evidence="6">
    <location>
        <begin position="32"/>
        <end position="51"/>
    </location>
</feature>
<dbReference type="KEGG" id="pyc:TQ32_05760"/>
<evidence type="ECO:0000256" key="6">
    <source>
        <dbReference type="SAM" id="Phobius"/>
    </source>
</evidence>
<dbReference type="EMBL" id="CP010835">
    <property type="protein sequence ID" value="AMM54031.1"/>
    <property type="molecule type" value="Genomic_DNA"/>
</dbReference>
<dbReference type="InterPro" id="IPR000620">
    <property type="entry name" value="EamA_dom"/>
</dbReference>
<evidence type="ECO:0000256" key="1">
    <source>
        <dbReference type="ARBA" id="ARBA00004651"/>
    </source>
</evidence>
<keyword evidence="5 6" id="KW-0472">Membrane</keyword>
<dbReference type="Gene3D" id="1.10.3730.20">
    <property type="match status" value="1"/>
</dbReference>
<comment type="subcellular location">
    <subcellularLocation>
        <location evidence="1">Cell membrane</location>
        <topology evidence="1">Multi-pass membrane protein</topology>
    </subcellularLocation>
</comment>
<keyword evidence="3 6" id="KW-0812">Transmembrane</keyword>
<feature type="domain" description="EamA" evidence="7">
    <location>
        <begin position="142"/>
        <end position="265"/>
    </location>
</feature>
<dbReference type="GO" id="GO:0005886">
    <property type="term" value="C:plasma membrane"/>
    <property type="evidence" value="ECO:0007669"/>
    <property type="project" value="UniProtKB-SubCell"/>
</dbReference>
<accession>A0A127B9L0</accession>
<feature type="transmembrane region" description="Helical" evidence="6">
    <location>
        <begin position="118"/>
        <end position="136"/>
    </location>
</feature>
<evidence type="ECO:0000256" key="4">
    <source>
        <dbReference type="ARBA" id="ARBA00022989"/>
    </source>
</evidence>
<dbReference type="STRING" id="1609559.TQ32_05760"/>
<keyword evidence="2" id="KW-1003">Cell membrane</keyword>
<feature type="domain" description="EamA" evidence="7">
    <location>
        <begin position="7"/>
        <end position="132"/>
    </location>
</feature>
<feature type="transmembrane region" description="Helical" evidence="6">
    <location>
        <begin position="173"/>
        <end position="191"/>
    </location>
</feature>
<evidence type="ECO:0000313" key="9">
    <source>
        <dbReference type="Proteomes" id="UP000070587"/>
    </source>
</evidence>
<dbReference type="PATRIC" id="fig|1609559.3.peg.1208"/>
<dbReference type="GeneID" id="28491321"/>
<protein>
    <submittedName>
        <fullName evidence="8">Permease</fullName>
    </submittedName>
</protein>
<dbReference type="PANTHER" id="PTHR42920:SF5">
    <property type="entry name" value="EAMA DOMAIN-CONTAINING PROTEIN"/>
    <property type="match status" value="1"/>
</dbReference>
<name>A0A127B9L0_9EURY</name>
<gene>
    <name evidence="8" type="ORF">TQ32_05760</name>
</gene>
<dbReference type="SUPFAM" id="SSF103481">
    <property type="entry name" value="Multidrug resistance efflux transporter EmrE"/>
    <property type="match status" value="2"/>
</dbReference>
<dbReference type="Proteomes" id="UP000070587">
    <property type="component" value="Chromosome"/>
</dbReference>
<sequence>MRRKSEGVLLALSGMLLYGLEPVVIKANPTNPISFAFFSAFIASLILIPTVNLQEAKATWKRGALIGFFGTFLAYISYSIGARLSTAVNAALITRAEVLFSFILASIFLREKITGRRAFYSLLVLSGVAMVITQGKGLEVRVGDFLLLLVPLFWQIGHVIAKKTKANPQTIAFLRNSFGSLYLLPLAVTTGLEFTPYSVAEGFIIAFGQLIWYASIGRIDLSLATAIITPAPAVAIAVALLMGEPVTLWHLSGFALIIFGTLGLSGE</sequence>
<feature type="transmembrane region" description="Helical" evidence="6">
    <location>
        <begin position="221"/>
        <end position="242"/>
    </location>
</feature>
<feature type="transmembrane region" description="Helical" evidence="6">
    <location>
        <begin position="142"/>
        <end position="161"/>
    </location>
</feature>
<dbReference type="InterPro" id="IPR051258">
    <property type="entry name" value="Diverse_Substrate_Transporter"/>
</dbReference>
<dbReference type="InterPro" id="IPR037185">
    <property type="entry name" value="EmrE-like"/>
</dbReference>
<dbReference type="AlphaFoldDB" id="A0A127B9L0"/>
<reference evidence="8 9" key="2">
    <citation type="journal article" date="2016" name="Int. J. Syst. Evol. Microbiol.">
        <title>Pyrococcus kukulkanii sp. nov., a hyperthermophilic, piezophilic archaeon isolated from a deep-sea hydrothermal vent.</title>
        <authorList>
            <person name="Callac N."/>
            <person name="Oger P."/>
            <person name="Lesongeur F."/>
            <person name="Rattray J.E."/>
            <person name="Vannier P."/>
            <person name="Michoud G."/>
            <person name="Beauverger M."/>
            <person name="Gayet N."/>
            <person name="Rouxel O."/>
            <person name="Jebbar M."/>
            <person name="Godfroy A."/>
        </authorList>
    </citation>
    <scope>NUCLEOTIDE SEQUENCE [LARGE SCALE GENOMIC DNA]</scope>
    <source>
        <strain evidence="8 9">NCB100</strain>
    </source>
</reference>
<feature type="transmembrane region" description="Helical" evidence="6">
    <location>
        <begin position="248"/>
        <end position="266"/>
    </location>
</feature>
<proteinExistence type="predicted"/>
<evidence type="ECO:0000256" key="2">
    <source>
        <dbReference type="ARBA" id="ARBA00022475"/>
    </source>
</evidence>
<organism evidence="8 9">
    <name type="scientific">Pyrococcus kukulkanii</name>
    <dbReference type="NCBI Taxonomy" id="1609559"/>
    <lineage>
        <taxon>Archaea</taxon>
        <taxon>Methanobacteriati</taxon>
        <taxon>Methanobacteriota</taxon>
        <taxon>Thermococci</taxon>
        <taxon>Thermococcales</taxon>
        <taxon>Thermococcaceae</taxon>
        <taxon>Pyrococcus</taxon>
    </lineage>
</organism>
<evidence type="ECO:0000259" key="7">
    <source>
        <dbReference type="Pfam" id="PF00892"/>
    </source>
</evidence>
<dbReference type="PANTHER" id="PTHR42920">
    <property type="entry name" value="OS03G0707200 PROTEIN-RELATED"/>
    <property type="match status" value="1"/>
</dbReference>
<dbReference type="OrthoDB" id="86099at2157"/>